<accession>A0ACC1MGI8</accession>
<name>A0ACC1MGI8_9HYPO</name>
<dbReference type="EMBL" id="JANJQO010002852">
    <property type="protein sequence ID" value="KAJ2965792.1"/>
    <property type="molecule type" value="Genomic_DNA"/>
</dbReference>
<evidence type="ECO:0000313" key="2">
    <source>
        <dbReference type="Proteomes" id="UP001143910"/>
    </source>
</evidence>
<sequence>MTKSMVFSAEGQNATPDPAIKKLEDQVVMQQAQELDRRIKNSSKASARTAFGEYMPARPSFGSNGKPIVVWTNSFAIAVKPITLHKYPLKIQKVIPEEAKKDKDFKEPEIRGRKLQLVIDQLLQVIQALPDKALIASEDEVKLLSDVLRKAEETGNKEAVEEAKSKLAKAQEDVAATKKKLPALKQRNKLMVTEFKSQLVSLQPLFITTPVRVVLSEEAIEDGGKPREEHFDVELLSPTRIELSDMLNYLQSMKVAKDDDAFPRHPEVIDVVNMILSFRPRSNMNGISVVGGSKFYSLGPNAQIESLLVDGRPLIASRGFFQSARLGTGRLLLNTQVTHGVFKLSGQAVKIFRDLGFRPCMSSERKQIQLLKAFSKCICKMRASVTFTTPSGRKVTRVKAIEGLVLQSELTKRQKKRGPGDGPKDQFTPGWEVCGPEHVRFYNEELKGHVSVKEHFRSKYGLKLDDYPLFNFGRGDKNSFFPAEVVEIQAGQQAKLKLTGRETTSMINFACRSPYSNATSLVEESRQILGQNDKVLEQFQVAVGKNLLAVQARVLPPPQVLYSGKPAKVAFGSWNLNGMRVVKSGTPIERWSAINILSSDRDRPVSKETVAILANNWRVNMGMAISPDPVSFEIISKQDAMDNQLDRIFRLMKDLKGQLIIFILSQKDSGGLYNKIKTLGDCEYGIHTCCIVAKQLPSAPSPGTLANIGLKVNLKFGGINHKLSEELDILKEGRTMFVGYDVTHPTNMETPKSGKVPPSLVGLVGSVDKELGQWPSATWEQASKQEILGERFEAQFATRIGLWQQNNKSKRLDNIVVYRDGVSEGQFSQVLMDELPLMRSACAKKFPSGDVPKLTIIVSVKRHQTRFYPTSESNGQLSRSGNIANGTVVDRGVTQVRYWDFYLTAHDAIKGTARPAHYTVLLDEIFRPRYNQKAADQLEKVTHELCYLFGRASKAVSICPPAYYADLVCERARSHRPEYAPDDVSEVSDKKSEREIHPELRNTMFYI</sequence>
<protein>
    <submittedName>
        <fullName evidence="1">Uncharacterized protein</fullName>
    </submittedName>
</protein>
<gene>
    <name evidence="1" type="ORF">NQ176_g10447</name>
</gene>
<comment type="caution">
    <text evidence="1">The sequence shown here is derived from an EMBL/GenBank/DDBJ whole genome shotgun (WGS) entry which is preliminary data.</text>
</comment>
<dbReference type="Proteomes" id="UP001143910">
    <property type="component" value="Unassembled WGS sequence"/>
</dbReference>
<evidence type="ECO:0000313" key="1">
    <source>
        <dbReference type="EMBL" id="KAJ2965792.1"/>
    </source>
</evidence>
<keyword evidence="2" id="KW-1185">Reference proteome</keyword>
<proteinExistence type="predicted"/>
<reference evidence="1" key="1">
    <citation type="submission" date="2022-08" db="EMBL/GenBank/DDBJ databases">
        <title>Genome Sequence of Lecanicillium fungicola.</title>
        <authorList>
            <person name="Buettner E."/>
        </authorList>
    </citation>
    <scope>NUCLEOTIDE SEQUENCE</scope>
    <source>
        <strain evidence="1">Babe33</strain>
    </source>
</reference>
<organism evidence="1 2">
    <name type="scientific">Zarea fungicola</name>
    <dbReference type="NCBI Taxonomy" id="93591"/>
    <lineage>
        <taxon>Eukaryota</taxon>
        <taxon>Fungi</taxon>
        <taxon>Dikarya</taxon>
        <taxon>Ascomycota</taxon>
        <taxon>Pezizomycotina</taxon>
        <taxon>Sordariomycetes</taxon>
        <taxon>Hypocreomycetidae</taxon>
        <taxon>Hypocreales</taxon>
        <taxon>Cordycipitaceae</taxon>
        <taxon>Zarea</taxon>
    </lineage>
</organism>